<dbReference type="Proteomes" id="UP000237025">
    <property type="component" value="Unassembled WGS sequence"/>
</dbReference>
<organism evidence="2 3">
    <name type="scientific">Lelliottia aquatilis</name>
    <dbReference type="NCBI Taxonomy" id="2080838"/>
    <lineage>
        <taxon>Bacteria</taxon>
        <taxon>Pseudomonadati</taxon>
        <taxon>Pseudomonadota</taxon>
        <taxon>Gammaproteobacteria</taxon>
        <taxon>Enterobacterales</taxon>
        <taxon>Enterobacteriaceae</taxon>
        <taxon>Lelliottia</taxon>
    </lineage>
</organism>
<keyword evidence="1" id="KW-1133">Transmembrane helix</keyword>
<evidence type="ECO:0000256" key="1">
    <source>
        <dbReference type="SAM" id="Phobius"/>
    </source>
</evidence>
<proteinExistence type="predicted"/>
<keyword evidence="3" id="KW-1185">Reference proteome</keyword>
<reference evidence="2 3" key="1">
    <citation type="submission" date="2018-02" db="EMBL/GenBank/DDBJ databases">
        <title>Lelliotia aquatilis sp. nov., isolated from drinking water.</title>
        <authorList>
            <person name="Kaempfer P."/>
            <person name="Glaeser S."/>
            <person name="Exner M."/>
            <person name="Doijad S."/>
            <person name="Chakraborty T."/>
        </authorList>
    </citation>
    <scope>NUCLEOTIDE SEQUENCE [LARGE SCALE GENOMIC DNA]</scope>
    <source>
        <strain evidence="2 3">6331-17</strain>
    </source>
</reference>
<evidence type="ECO:0000313" key="3">
    <source>
        <dbReference type="Proteomes" id="UP000237025"/>
    </source>
</evidence>
<dbReference type="EMBL" id="PQVW01000019">
    <property type="protein sequence ID" value="POZ20319.1"/>
    <property type="molecule type" value="Genomic_DNA"/>
</dbReference>
<comment type="caution">
    <text evidence="2">The sequence shown here is derived from an EMBL/GenBank/DDBJ whole genome shotgun (WGS) entry which is preliminary data.</text>
</comment>
<feature type="transmembrane region" description="Helical" evidence="1">
    <location>
        <begin position="60"/>
        <end position="87"/>
    </location>
</feature>
<name>A0ABX4ZYV0_9ENTR</name>
<keyword evidence="1" id="KW-0812">Transmembrane</keyword>
<sequence length="88" mass="10115">MKDFIFFKKGTQISAVEKRNAEAATLLKEQGYEQQFEEVTALDAASALMRFNDIKKEEDLNWYAFAMGPAFTILIVIVLGILAYWFVR</sequence>
<dbReference type="RefSeq" id="WP_103949601.1">
    <property type="nucleotide sequence ID" value="NZ_JAENMQ010000001.1"/>
</dbReference>
<gene>
    <name evidence="2" type="ORF">C3712_19545</name>
</gene>
<protein>
    <submittedName>
        <fullName evidence="2">Uncharacterized protein</fullName>
    </submittedName>
</protein>
<evidence type="ECO:0000313" key="2">
    <source>
        <dbReference type="EMBL" id="POZ20319.1"/>
    </source>
</evidence>
<keyword evidence="1" id="KW-0472">Membrane</keyword>
<accession>A0ABX4ZYV0</accession>